<gene>
    <name evidence="9" type="ORF">SAMN02745220_01637</name>
</gene>
<dbReference type="AlphaFoldDB" id="A0A1M7Y3P1"/>
<feature type="domain" description="DUF5698" evidence="8">
    <location>
        <begin position="36"/>
        <end position="94"/>
    </location>
</feature>
<dbReference type="InterPro" id="IPR044035">
    <property type="entry name" value="DUF5698"/>
</dbReference>
<dbReference type="PANTHER" id="PTHR40060">
    <property type="entry name" value="UPF0316 PROTEIN YEBE"/>
    <property type="match status" value="1"/>
</dbReference>
<proteinExistence type="predicted"/>
<keyword evidence="3 6" id="KW-0812">Transmembrane</keyword>
<organism evidence="9 10">
    <name type="scientific">Desulfopila aestuarii DSM 18488</name>
    <dbReference type="NCBI Taxonomy" id="1121416"/>
    <lineage>
        <taxon>Bacteria</taxon>
        <taxon>Pseudomonadati</taxon>
        <taxon>Thermodesulfobacteriota</taxon>
        <taxon>Desulfobulbia</taxon>
        <taxon>Desulfobulbales</taxon>
        <taxon>Desulfocapsaceae</taxon>
        <taxon>Desulfopila</taxon>
    </lineage>
</organism>
<evidence type="ECO:0000256" key="6">
    <source>
        <dbReference type="SAM" id="Phobius"/>
    </source>
</evidence>
<dbReference type="Pfam" id="PF18955">
    <property type="entry name" value="DUF5698"/>
    <property type="match status" value="1"/>
</dbReference>
<feature type="transmembrane region" description="Helical" evidence="6">
    <location>
        <begin position="48"/>
        <end position="69"/>
    </location>
</feature>
<dbReference type="GO" id="GO:0005886">
    <property type="term" value="C:plasma membrane"/>
    <property type="evidence" value="ECO:0007669"/>
    <property type="project" value="UniProtKB-SubCell"/>
</dbReference>
<evidence type="ECO:0000256" key="1">
    <source>
        <dbReference type="ARBA" id="ARBA00004651"/>
    </source>
</evidence>
<reference evidence="9 10" key="1">
    <citation type="submission" date="2016-12" db="EMBL/GenBank/DDBJ databases">
        <authorList>
            <person name="Song W.-J."/>
            <person name="Kurnit D.M."/>
        </authorList>
    </citation>
    <scope>NUCLEOTIDE SEQUENCE [LARGE SCALE GENOMIC DNA]</scope>
    <source>
        <strain evidence="9 10">DSM 18488</strain>
    </source>
</reference>
<evidence type="ECO:0000256" key="2">
    <source>
        <dbReference type="ARBA" id="ARBA00022475"/>
    </source>
</evidence>
<evidence type="ECO:0000256" key="3">
    <source>
        <dbReference type="ARBA" id="ARBA00022692"/>
    </source>
</evidence>
<evidence type="ECO:0000313" key="10">
    <source>
        <dbReference type="Proteomes" id="UP000184603"/>
    </source>
</evidence>
<dbReference type="CDD" id="cd16381">
    <property type="entry name" value="YitT_C_like_1"/>
    <property type="match status" value="1"/>
</dbReference>
<dbReference type="STRING" id="1121416.SAMN02745220_01637"/>
<accession>A0A1M7Y3P1</accession>
<keyword evidence="5 6" id="KW-0472">Membrane</keyword>
<dbReference type="OrthoDB" id="48231at2"/>
<dbReference type="PANTHER" id="PTHR40060:SF1">
    <property type="entry name" value="UPF0316 PROTEIN YEBE"/>
    <property type="match status" value="1"/>
</dbReference>
<keyword evidence="10" id="KW-1185">Reference proteome</keyword>
<evidence type="ECO:0000256" key="5">
    <source>
        <dbReference type="ARBA" id="ARBA00023136"/>
    </source>
</evidence>
<dbReference type="EMBL" id="FRFE01000006">
    <property type="protein sequence ID" value="SHO46783.1"/>
    <property type="molecule type" value="Genomic_DNA"/>
</dbReference>
<dbReference type="InterPro" id="IPR022930">
    <property type="entry name" value="UPF0316"/>
</dbReference>
<comment type="subcellular location">
    <subcellularLocation>
        <location evidence="1">Cell membrane</location>
        <topology evidence="1">Multi-pass membrane protein</topology>
    </subcellularLocation>
</comment>
<keyword evidence="2" id="KW-1003">Cell membrane</keyword>
<keyword evidence="4 6" id="KW-1133">Transmembrane helix</keyword>
<feature type="transmembrane region" description="Helical" evidence="6">
    <location>
        <begin position="6"/>
        <end position="27"/>
    </location>
</feature>
<feature type="transmembrane region" description="Helical" evidence="6">
    <location>
        <begin position="75"/>
        <end position="96"/>
    </location>
</feature>
<dbReference type="NCBIfam" id="NF003191">
    <property type="entry name" value="PRK04164.1-2"/>
    <property type="match status" value="1"/>
</dbReference>
<evidence type="ECO:0000259" key="7">
    <source>
        <dbReference type="Pfam" id="PF10035"/>
    </source>
</evidence>
<evidence type="ECO:0000259" key="8">
    <source>
        <dbReference type="Pfam" id="PF18955"/>
    </source>
</evidence>
<evidence type="ECO:0000256" key="4">
    <source>
        <dbReference type="ARBA" id="ARBA00022989"/>
    </source>
</evidence>
<dbReference type="InterPro" id="IPR019264">
    <property type="entry name" value="DUF2179"/>
</dbReference>
<name>A0A1M7Y3P1_9BACT</name>
<dbReference type="Pfam" id="PF10035">
    <property type="entry name" value="DUF2179"/>
    <property type="match status" value="1"/>
</dbReference>
<feature type="domain" description="DUF2179" evidence="7">
    <location>
        <begin position="129"/>
        <end position="177"/>
    </location>
</feature>
<evidence type="ECO:0000313" key="9">
    <source>
        <dbReference type="EMBL" id="SHO46783.1"/>
    </source>
</evidence>
<dbReference type="Proteomes" id="UP000184603">
    <property type="component" value="Unassembled WGS sequence"/>
</dbReference>
<protein>
    <submittedName>
        <fullName evidence="9">Uncharacterized protein YebE, UPF0316 family</fullName>
    </submittedName>
</protein>
<sequence length="198" mass="22350">MNLPNYTDFIAIFDPVVFMTGLAVFCARICDVSIGTVRTIVTVQGRSVLAFSLAVFEVTIWITVISTVITQVKDVPILVVFYSLGYATGNVVGIMVEKKLAFGFIILKVFSHFHGKSMAEYFRQLGQPVTVFEGEGLQGPVLELYIVCRRRDLRWMIPKVYELDSEAFYVVEQARDVSKVLKPVCTPLGGWRQRNNRK</sequence>